<reference evidence="1" key="1">
    <citation type="journal article" date="2021" name="PeerJ">
        <title>Extensive microbial diversity within the chicken gut microbiome revealed by metagenomics and culture.</title>
        <authorList>
            <person name="Gilroy R."/>
            <person name="Ravi A."/>
            <person name="Getino M."/>
            <person name="Pursley I."/>
            <person name="Horton D.L."/>
            <person name="Alikhan N.F."/>
            <person name="Baker D."/>
            <person name="Gharbi K."/>
            <person name="Hall N."/>
            <person name="Watson M."/>
            <person name="Adriaenssens E.M."/>
            <person name="Foster-Nyarko E."/>
            <person name="Jarju S."/>
            <person name="Secka A."/>
            <person name="Antonio M."/>
            <person name="Oren A."/>
            <person name="Chaudhuri R.R."/>
            <person name="La Ragione R."/>
            <person name="Hildebrand F."/>
            <person name="Pallen M.J."/>
        </authorList>
    </citation>
    <scope>NUCLEOTIDE SEQUENCE</scope>
    <source>
        <strain evidence="1">CHK189-11263</strain>
    </source>
</reference>
<proteinExistence type="predicted"/>
<organism evidence="1 2">
    <name type="scientific">Candidatus Flavonifractor intestinipullorum</name>
    <dbReference type="NCBI Taxonomy" id="2838587"/>
    <lineage>
        <taxon>Bacteria</taxon>
        <taxon>Bacillati</taxon>
        <taxon>Bacillota</taxon>
        <taxon>Clostridia</taxon>
        <taxon>Eubacteriales</taxon>
        <taxon>Oscillospiraceae</taxon>
        <taxon>Flavonifractor</taxon>
    </lineage>
</organism>
<sequence length="63" mass="6965">MASGQSWPVNFVVQIYGADHASWQGTILWTQSGKKEAFRSALELIRLIDSTVCTPDEPEDDAP</sequence>
<protein>
    <submittedName>
        <fullName evidence="1">Uncharacterized protein</fullName>
    </submittedName>
</protein>
<reference evidence="1" key="2">
    <citation type="submission" date="2021-04" db="EMBL/GenBank/DDBJ databases">
        <authorList>
            <person name="Gilroy R."/>
        </authorList>
    </citation>
    <scope>NUCLEOTIDE SEQUENCE</scope>
    <source>
        <strain evidence="1">CHK189-11263</strain>
    </source>
</reference>
<accession>A0A9D2S5K4</accession>
<dbReference type="EMBL" id="DWYC01000016">
    <property type="protein sequence ID" value="HJB56235.1"/>
    <property type="molecule type" value="Genomic_DNA"/>
</dbReference>
<dbReference type="Proteomes" id="UP000824208">
    <property type="component" value="Unassembled WGS sequence"/>
</dbReference>
<evidence type="ECO:0000313" key="2">
    <source>
        <dbReference type="Proteomes" id="UP000824208"/>
    </source>
</evidence>
<dbReference type="AlphaFoldDB" id="A0A9D2S5K4"/>
<gene>
    <name evidence="1" type="ORF">H9714_01645</name>
</gene>
<name>A0A9D2S5K4_9FIRM</name>
<comment type="caution">
    <text evidence="1">The sequence shown here is derived from an EMBL/GenBank/DDBJ whole genome shotgun (WGS) entry which is preliminary data.</text>
</comment>
<evidence type="ECO:0000313" key="1">
    <source>
        <dbReference type="EMBL" id="HJB56235.1"/>
    </source>
</evidence>